<accession>A0A7M7MAT4</accession>
<name>A0A7M7MAT4_VARDE</name>
<feature type="compositionally biased region" description="Low complexity" evidence="1">
    <location>
        <begin position="21"/>
        <end position="33"/>
    </location>
</feature>
<feature type="compositionally biased region" description="Polar residues" evidence="1">
    <location>
        <begin position="47"/>
        <end position="56"/>
    </location>
</feature>
<proteinExistence type="predicted"/>
<dbReference type="GeneID" id="111245029"/>
<dbReference type="Proteomes" id="UP000594260">
    <property type="component" value="Unplaced"/>
</dbReference>
<dbReference type="EnsemblMetazoa" id="XM_022792752">
    <property type="protein sequence ID" value="XP_022648487"/>
    <property type="gene ID" value="LOC111245029"/>
</dbReference>
<evidence type="ECO:0000313" key="3">
    <source>
        <dbReference type="Proteomes" id="UP000594260"/>
    </source>
</evidence>
<feature type="region of interest" description="Disordered" evidence="1">
    <location>
        <begin position="1"/>
        <end position="60"/>
    </location>
</feature>
<sequence>MGKVKPSPIETGGEVPEKNASSTGSSSSYVASSEEIDEEDYTESDSLETTVPSFVSTGEAANEVEPSYELLEHRFVNALPEDEALRELSLRVLYHTWKLDRKTFRRHIGLIDQVYSLLLNKDSSQRQASPVAYDAMPEALCSGRDETATMVESANLQ</sequence>
<dbReference type="InParanoid" id="A0A7M7MAT4"/>
<evidence type="ECO:0000256" key="1">
    <source>
        <dbReference type="SAM" id="MobiDB-lite"/>
    </source>
</evidence>
<organism evidence="2 3">
    <name type="scientific">Varroa destructor</name>
    <name type="common">Honeybee mite</name>
    <dbReference type="NCBI Taxonomy" id="109461"/>
    <lineage>
        <taxon>Eukaryota</taxon>
        <taxon>Metazoa</taxon>
        <taxon>Ecdysozoa</taxon>
        <taxon>Arthropoda</taxon>
        <taxon>Chelicerata</taxon>
        <taxon>Arachnida</taxon>
        <taxon>Acari</taxon>
        <taxon>Parasitiformes</taxon>
        <taxon>Mesostigmata</taxon>
        <taxon>Gamasina</taxon>
        <taxon>Dermanyssoidea</taxon>
        <taxon>Varroidae</taxon>
        <taxon>Varroa</taxon>
    </lineage>
</organism>
<reference evidence="2" key="1">
    <citation type="submission" date="2021-01" db="UniProtKB">
        <authorList>
            <consortium name="EnsemblMetazoa"/>
        </authorList>
    </citation>
    <scope>IDENTIFICATION</scope>
</reference>
<evidence type="ECO:0000313" key="2">
    <source>
        <dbReference type="EnsemblMetazoa" id="XP_022648487"/>
    </source>
</evidence>
<dbReference type="KEGG" id="vde:111245029"/>
<keyword evidence="3" id="KW-1185">Reference proteome</keyword>
<protein>
    <submittedName>
        <fullName evidence="2">Uncharacterized protein</fullName>
    </submittedName>
</protein>
<dbReference type="RefSeq" id="XP_022648487.1">
    <property type="nucleotide sequence ID" value="XM_022792752.1"/>
</dbReference>
<dbReference type="AlphaFoldDB" id="A0A7M7MAT4"/>
<feature type="compositionally biased region" description="Acidic residues" evidence="1">
    <location>
        <begin position="34"/>
        <end position="46"/>
    </location>
</feature>